<keyword evidence="4" id="KW-0812">Transmembrane</keyword>
<dbReference type="HOGENOM" id="CLU_1288528_0_0_1"/>
<organism evidence="6 7">
    <name type="scientific">Ciona intestinalis</name>
    <name type="common">Transparent sea squirt</name>
    <name type="synonym">Ascidia intestinalis</name>
    <dbReference type="NCBI Taxonomy" id="7719"/>
    <lineage>
        <taxon>Eukaryota</taxon>
        <taxon>Metazoa</taxon>
        <taxon>Chordata</taxon>
        <taxon>Tunicata</taxon>
        <taxon>Ascidiacea</taxon>
        <taxon>Phlebobranchia</taxon>
        <taxon>Cionidae</taxon>
        <taxon>Ciona</taxon>
    </lineage>
</organism>
<keyword evidence="4" id="KW-1133">Transmembrane helix</keyword>
<protein>
    <recommendedName>
        <fullName evidence="5">CTCK domain-containing protein</fullName>
    </recommendedName>
</protein>
<dbReference type="Ensembl" id="ENSCINT00000034576.1">
    <property type="protein sequence ID" value="ENSCINP00000035990.1"/>
    <property type="gene ID" value="ENSCING00000018253.1"/>
</dbReference>
<dbReference type="GO" id="GO:0008201">
    <property type="term" value="F:heparin binding"/>
    <property type="evidence" value="ECO:0000318"/>
    <property type="project" value="GO_Central"/>
</dbReference>
<feature type="domain" description="CTCK" evidence="5">
    <location>
        <begin position="113"/>
        <end position="188"/>
    </location>
</feature>
<evidence type="ECO:0000313" key="6">
    <source>
        <dbReference type="Ensembl" id="ENSCINP00000035990.1"/>
    </source>
</evidence>
<dbReference type="PANTHER" id="PTHR11348:SF17">
    <property type="entry name" value="CCN"/>
    <property type="match status" value="1"/>
</dbReference>
<dbReference type="InterPro" id="IPR006207">
    <property type="entry name" value="Cys_knot_C"/>
</dbReference>
<evidence type="ECO:0000256" key="3">
    <source>
        <dbReference type="PROSITE-ProRule" id="PRU00039"/>
    </source>
</evidence>
<dbReference type="PROSITE" id="PS01225">
    <property type="entry name" value="CTCK_2"/>
    <property type="match status" value="1"/>
</dbReference>
<sequence length="191" mass="22075">MLGKDFIPKEEFKTINKINRSTYRITGACVALVLFCVVLSIPEVAARRRGKWKTDCKVRASPWSNCSKSCGMGSSVRVRTRGRCKLRRESRLCQVRPCDPDHFGTRIRGKRQCINQVSSRSRLHLEYIGSKSVKTYKMKYCGICKDSSKCCTPFKTRTKKVWFRRKNGSRFAKKMAFVRKCRCHTNCLESP</sequence>
<reference evidence="6" key="3">
    <citation type="submission" date="2025-08" db="UniProtKB">
        <authorList>
            <consortium name="Ensembl"/>
        </authorList>
    </citation>
    <scope>IDENTIFICATION</scope>
</reference>
<dbReference type="GO" id="GO:0005615">
    <property type="term" value="C:extracellular space"/>
    <property type="evidence" value="ECO:0000318"/>
    <property type="project" value="GO_Central"/>
</dbReference>
<dbReference type="Pfam" id="PF19035">
    <property type="entry name" value="TSP1_CCN"/>
    <property type="match status" value="1"/>
</dbReference>
<evidence type="ECO:0000259" key="5">
    <source>
        <dbReference type="PROSITE" id="PS01225"/>
    </source>
</evidence>
<dbReference type="OMA" id="CTPFKTR"/>
<keyword evidence="2" id="KW-1015">Disulfide bond</keyword>
<name>H2Y255_CIOIN</name>
<keyword evidence="1" id="KW-0732">Signal</keyword>
<evidence type="ECO:0000256" key="1">
    <source>
        <dbReference type="ARBA" id="ARBA00022729"/>
    </source>
</evidence>
<accession>H2Y255</accession>
<comment type="caution">
    <text evidence="3">Lacks conserved residue(s) required for the propagation of feature annotation.</text>
</comment>
<evidence type="ECO:0000313" key="7">
    <source>
        <dbReference type="Proteomes" id="UP000008144"/>
    </source>
</evidence>
<dbReference type="Proteomes" id="UP000008144">
    <property type="component" value="Chromosome 9"/>
</dbReference>
<dbReference type="InParanoid" id="H2Y255"/>
<dbReference type="GeneTree" id="ENSGT00940000165814"/>
<reference evidence="6" key="4">
    <citation type="submission" date="2025-09" db="UniProtKB">
        <authorList>
            <consortium name="Ensembl"/>
        </authorList>
    </citation>
    <scope>IDENTIFICATION</scope>
</reference>
<dbReference type="InterPro" id="IPR000884">
    <property type="entry name" value="TSP1_rpt"/>
</dbReference>
<dbReference type="InterPro" id="IPR043973">
    <property type="entry name" value="TSP1_CCN"/>
</dbReference>
<dbReference type="AlphaFoldDB" id="H2Y255"/>
<dbReference type="GO" id="GO:0007155">
    <property type="term" value="P:cell adhesion"/>
    <property type="evidence" value="ECO:0000318"/>
    <property type="project" value="GO_Central"/>
</dbReference>
<dbReference type="GO" id="GO:0031012">
    <property type="term" value="C:extracellular matrix"/>
    <property type="evidence" value="ECO:0000318"/>
    <property type="project" value="GO_Central"/>
</dbReference>
<dbReference type="InterPro" id="IPR050941">
    <property type="entry name" value="CCN"/>
</dbReference>
<dbReference type="EMBL" id="EAAA01003000">
    <property type="status" value="NOT_ANNOTATED_CDS"/>
    <property type="molecule type" value="Genomic_DNA"/>
</dbReference>
<dbReference type="PROSITE" id="PS50092">
    <property type="entry name" value="TSP1"/>
    <property type="match status" value="1"/>
</dbReference>
<dbReference type="PANTHER" id="PTHR11348">
    <property type="entry name" value="CONNECTIVE TISSUE GROWTH FACTOR-RELATED"/>
    <property type="match status" value="1"/>
</dbReference>
<keyword evidence="7" id="KW-1185">Reference proteome</keyword>
<keyword evidence="4" id="KW-0472">Membrane</keyword>
<dbReference type="GO" id="GO:0045597">
    <property type="term" value="P:positive regulation of cell differentiation"/>
    <property type="evidence" value="ECO:0000318"/>
    <property type="project" value="GO_Central"/>
</dbReference>
<proteinExistence type="predicted"/>
<dbReference type="GO" id="GO:0005178">
    <property type="term" value="F:integrin binding"/>
    <property type="evidence" value="ECO:0000318"/>
    <property type="project" value="GO_Central"/>
</dbReference>
<dbReference type="STRING" id="7719.ENSCINP00000035990"/>
<reference evidence="7" key="1">
    <citation type="journal article" date="2002" name="Science">
        <title>The draft genome of Ciona intestinalis: insights into chordate and vertebrate origins.</title>
        <authorList>
            <person name="Dehal P."/>
            <person name="Satou Y."/>
            <person name="Campbell R.K."/>
            <person name="Chapman J."/>
            <person name="Degnan B."/>
            <person name="De Tomaso A."/>
            <person name="Davidson B."/>
            <person name="Di Gregorio A."/>
            <person name="Gelpke M."/>
            <person name="Goodstein D.M."/>
            <person name="Harafuji N."/>
            <person name="Hastings K.E."/>
            <person name="Ho I."/>
            <person name="Hotta K."/>
            <person name="Huang W."/>
            <person name="Kawashima T."/>
            <person name="Lemaire P."/>
            <person name="Martinez D."/>
            <person name="Meinertzhagen I.A."/>
            <person name="Necula S."/>
            <person name="Nonaka M."/>
            <person name="Putnam N."/>
            <person name="Rash S."/>
            <person name="Saiga H."/>
            <person name="Satake M."/>
            <person name="Terry A."/>
            <person name="Yamada L."/>
            <person name="Wang H.G."/>
            <person name="Awazu S."/>
            <person name="Azumi K."/>
            <person name="Boore J."/>
            <person name="Branno M."/>
            <person name="Chin-Bow S."/>
            <person name="DeSantis R."/>
            <person name="Doyle S."/>
            <person name="Francino P."/>
            <person name="Keys D.N."/>
            <person name="Haga S."/>
            <person name="Hayashi H."/>
            <person name="Hino K."/>
            <person name="Imai K.S."/>
            <person name="Inaba K."/>
            <person name="Kano S."/>
            <person name="Kobayashi K."/>
            <person name="Kobayashi M."/>
            <person name="Lee B.I."/>
            <person name="Makabe K.W."/>
            <person name="Manohar C."/>
            <person name="Matassi G."/>
            <person name="Medina M."/>
            <person name="Mochizuki Y."/>
            <person name="Mount S."/>
            <person name="Morishita T."/>
            <person name="Miura S."/>
            <person name="Nakayama A."/>
            <person name="Nishizaka S."/>
            <person name="Nomoto H."/>
            <person name="Ohta F."/>
            <person name="Oishi K."/>
            <person name="Rigoutsos I."/>
            <person name="Sano M."/>
            <person name="Sasaki A."/>
            <person name="Sasakura Y."/>
            <person name="Shoguchi E."/>
            <person name="Shin-i T."/>
            <person name="Spagnuolo A."/>
            <person name="Stainier D."/>
            <person name="Suzuki M.M."/>
            <person name="Tassy O."/>
            <person name="Takatori N."/>
            <person name="Tokuoka M."/>
            <person name="Yagi K."/>
            <person name="Yoshizaki F."/>
            <person name="Wada S."/>
            <person name="Zhang C."/>
            <person name="Hyatt P.D."/>
            <person name="Larimer F."/>
            <person name="Detter C."/>
            <person name="Doggett N."/>
            <person name="Glavina T."/>
            <person name="Hawkins T."/>
            <person name="Richardson P."/>
            <person name="Lucas S."/>
            <person name="Kohara Y."/>
            <person name="Levine M."/>
            <person name="Satoh N."/>
            <person name="Rokhsar D.S."/>
        </authorList>
    </citation>
    <scope>NUCLEOTIDE SEQUENCE [LARGE SCALE GENOMIC DNA]</scope>
</reference>
<evidence type="ECO:0000256" key="4">
    <source>
        <dbReference type="SAM" id="Phobius"/>
    </source>
</evidence>
<reference evidence="6" key="2">
    <citation type="journal article" date="2008" name="Genome Biol.">
        <title>Improved genome assembly and evidence-based global gene model set for the chordate Ciona intestinalis: new insight into intron and operon populations.</title>
        <authorList>
            <person name="Satou Y."/>
            <person name="Mineta K."/>
            <person name="Ogasawara M."/>
            <person name="Sasakura Y."/>
            <person name="Shoguchi E."/>
            <person name="Ueno K."/>
            <person name="Yamada L."/>
            <person name="Matsumoto J."/>
            <person name="Wasserscheid J."/>
            <person name="Dewar K."/>
            <person name="Wiley G.B."/>
            <person name="Macmil S.L."/>
            <person name="Roe B.A."/>
            <person name="Zeller R.W."/>
            <person name="Hastings K.E."/>
            <person name="Lemaire P."/>
            <person name="Lindquist E."/>
            <person name="Endo T."/>
            <person name="Hotta K."/>
            <person name="Inaba K."/>
        </authorList>
    </citation>
    <scope>NUCLEOTIDE SEQUENCE [LARGE SCALE GENOMIC DNA]</scope>
    <source>
        <strain evidence="6">wild type</strain>
    </source>
</reference>
<dbReference type="GO" id="GO:0007165">
    <property type="term" value="P:signal transduction"/>
    <property type="evidence" value="ECO:0000318"/>
    <property type="project" value="GO_Central"/>
</dbReference>
<evidence type="ECO:0000256" key="2">
    <source>
        <dbReference type="ARBA" id="ARBA00023157"/>
    </source>
</evidence>
<feature type="transmembrane region" description="Helical" evidence="4">
    <location>
        <begin position="21"/>
        <end position="41"/>
    </location>
</feature>
<dbReference type="SMART" id="SM00041">
    <property type="entry name" value="CT"/>
    <property type="match status" value="1"/>
</dbReference>